<dbReference type="Proteomes" id="UP000324222">
    <property type="component" value="Unassembled WGS sequence"/>
</dbReference>
<name>A0A5B7GFY5_PORTR</name>
<organism evidence="2 3">
    <name type="scientific">Portunus trituberculatus</name>
    <name type="common">Swimming crab</name>
    <name type="synonym">Neptunus trituberculatus</name>
    <dbReference type="NCBI Taxonomy" id="210409"/>
    <lineage>
        <taxon>Eukaryota</taxon>
        <taxon>Metazoa</taxon>
        <taxon>Ecdysozoa</taxon>
        <taxon>Arthropoda</taxon>
        <taxon>Crustacea</taxon>
        <taxon>Multicrustacea</taxon>
        <taxon>Malacostraca</taxon>
        <taxon>Eumalacostraca</taxon>
        <taxon>Eucarida</taxon>
        <taxon>Decapoda</taxon>
        <taxon>Pleocyemata</taxon>
        <taxon>Brachyura</taxon>
        <taxon>Eubrachyura</taxon>
        <taxon>Portunoidea</taxon>
        <taxon>Portunidae</taxon>
        <taxon>Portuninae</taxon>
        <taxon>Portunus</taxon>
    </lineage>
</organism>
<feature type="compositionally biased region" description="Basic and acidic residues" evidence="1">
    <location>
        <begin position="7"/>
        <end position="19"/>
    </location>
</feature>
<proteinExistence type="predicted"/>
<keyword evidence="3" id="KW-1185">Reference proteome</keyword>
<sequence length="103" mass="11500">MRPGTEGVKHNLSDTKPRLENIPTPGNIDVTQEEERRVTLGLRVVPSAYSGLPRHAPPHNRKLSGDRIVLCVPVCEERLPPRIHIVLDLLNTGMTLFHPLTNT</sequence>
<evidence type="ECO:0000313" key="2">
    <source>
        <dbReference type="EMBL" id="MPC56476.1"/>
    </source>
</evidence>
<comment type="caution">
    <text evidence="2">The sequence shown here is derived from an EMBL/GenBank/DDBJ whole genome shotgun (WGS) entry which is preliminary data.</text>
</comment>
<evidence type="ECO:0000256" key="1">
    <source>
        <dbReference type="SAM" id="MobiDB-lite"/>
    </source>
</evidence>
<evidence type="ECO:0000313" key="3">
    <source>
        <dbReference type="Proteomes" id="UP000324222"/>
    </source>
</evidence>
<dbReference type="EMBL" id="VSRR010013976">
    <property type="protein sequence ID" value="MPC56476.1"/>
    <property type="molecule type" value="Genomic_DNA"/>
</dbReference>
<feature type="region of interest" description="Disordered" evidence="1">
    <location>
        <begin position="1"/>
        <end position="29"/>
    </location>
</feature>
<protein>
    <submittedName>
        <fullName evidence="2">Uncharacterized protein</fullName>
    </submittedName>
</protein>
<reference evidence="2 3" key="1">
    <citation type="submission" date="2019-05" db="EMBL/GenBank/DDBJ databases">
        <title>Another draft genome of Portunus trituberculatus and its Hox gene families provides insights of decapod evolution.</title>
        <authorList>
            <person name="Jeong J.-H."/>
            <person name="Song I."/>
            <person name="Kim S."/>
            <person name="Choi T."/>
            <person name="Kim D."/>
            <person name="Ryu S."/>
            <person name="Kim W."/>
        </authorList>
    </citation>
    <scope>NUCLEOTIDE SEQUENCE [LARGE SCALE GENOMIC DNA]</scope>
    <source>
        <tissue evidence="2">Muscle</tissue>
    </source>
</reference>
<accession>A0A5B7GFY5</accession>
<gene>
    <name evidence="2" type="ORF">E2C01_050436</name>
</gene>
<dbReference type="AlphaFoldDB" id="A0A5B7GFY5"/>